<reference evidence="1" key="1">
    <citation type="submission" date="2022-11" db="EMBL/GenBank/DDBJ databases">
        <title>Genome Sequence of Boeremia exigua.</title>
        <authorList>
            <person name="Buettner E."/>
        </authorList>
    </citation>
    <scope>NUCLEOTIDE SEQUENCE</scope>
    <source>
        <strain evidence="1">CU02</strain>
    </source>
</reference>
<name>A0ACC2IQJ3_9PLEO</name>
<evidence type="ECO:0000313" key="2">
    <source>
        <dbReference type="Proteomes" id="UP001153331"/>
    </source>
</evidence>
<protein>
    <submittedName>
        <fullName evidence="1">Uncharacterized protein</fullName>
    </submittedName>
</protein>
<sequence>MSPQRTGERLDALEYILFHTRCAQNKTTGLEDRVRYLEAAVRSLGDTHNDVEDLETRILLPMGLLEANIEEIDQEMQKLNGEIARLEITLGHMRDQVDALSGALPS</sequence>
<dbReference type="Proteomes" id="UP001153331">
    <property type="component" value="Unassembled WGS sequence"/>
</dbReference>
<keyword evidence="2" id="KW-1185">Reference proteome</keyword>
<gene>
    <name evidence="1" type="ORF">OPT61_g1318</name>
</gene>
<accession>A0ACC2IQJ3</accession>
<dbReference type="EMBL" id="JAPHNI010000050">
    <property type="protein sequence ID" value="KAJ8117501.1"/>
    <property type="molecule type" value="Genomic_DNA"/>
</dbReference>
<proteinExistence type="predicted"/>
<organism evidence="1 2">
    <name type="scientific">Boeremia exigua</name>
    <dbReference type="NCBI Taxonomy" id="749465"/>
    <lineage>
        <taxon>Eukaryota</taxon>
        <taxon>Fungi</taxon>
        <taxon>Dikarya</taxon>
        <taxon>Ascomycota</taxon>
        <taxon>Pezizomycotina</taxon>
        <taxon>Dothideomycetes</taxon>
        <taxon>Pleosporomycetidae</taxon>
        <taxon>Pleosporales</taxon>
        <taxon>Pleosporineae</taxon>
        <taxon>Didymellaceae</taxon>
        <taxon>Boeremia</taxon>
    </lineage>
</organism>
<evidence type="ECO:0000313" key="1">
    <source>
        <dbReference type="EMBL" id="KAJ8117501.1"/>
    </source>
</evidence>
<comment type="caution">
    <text evidence="1">The sequence shown here is derived from an EMBL/GenBank/DDBJ whole genome shotgun (WGS) entry which is preliminary data.</text>
</comment>